<dbReference type="HAMAP" id="MF_00310">
    <property type="entry name" value="ATP_synth_B_arch"/>
    <property type="match status" value="1"/>
</dbReference>
<feature type="domain" description="ATPase F1/V1/A1 complex alpha/beta subunit nucleotide-binding" evidence="9">
    <location>
        <begin position="133"/>
        <end position="351"/>
    </location>
</feature>
<dbReference type="SUPFAM" id="SSF52540">
    <property type="entry name" value="P-loop containing nucleoside triphosphate hydrolases"/>
    <property type="match status" value="1"/>
</dbReference>
<organism evidence="12 13">
    <name type="scientific">Methanosuratincola subterraneus</name>
    <dbReference type="NCBI Taxonomy" id="2593994"/>
    <lineage>
        <taxon>Archaea</taxon>
        <taxon>Thermoproteota</taxon>
        <taxon>Methanosuratincolia</taxon>
        <taxon>Candidatus Methanomethylicales</taxon>
        <taxon>Candidatus Methanomethylicaceae</taxon>
        <taxon>Candidatus Methanosuratincola (ex Vanwonterghem et al. 2016)</taxon>
    </lineage>
</organism>
<evidence type="ECO:0000256" key="4">
    <source>
        <dbReference type="ARBA" id="ARBA00022781"/>
    </source>
</evidence>
<dbReference type="AlphaFoldDB" id="A0A3S3SR44"/>
<protein>
    <recommendedName>
        <fullName evidence="8">A-type ATP synthase subunit B</fullName>
    </recommendedName>
</protein>
<dbReference type="GO" id="GO:0046933">
    <property type="term" value="F:proton-transporting ATP synthase activity, rotational mechanism"/>
    <property type="evidence" value="ECO:0007669"/>
    <property type="project" value="UniProtKB-UniRule"/>
</dbReference>
<accession>A0A3S3SR44</accession>
<dbReference type="Pfam" id="PF02874">
    <property type="entry name" value="ATP-synt_ab_N"/>
    <property type="match status" value="1"/>
</dbReference>
<evidence type="ECO:0000256" key="8">
    <source>
        <dbReference type="HAMAP-Rule" id="MF_00310"/>
    </source>
</evidence>
<evidence type="ECO:0000256" key="3">
    <source>
        <dbReference type="ARBA" id="ARBA00022475"/>
    </source>
</evidence>
<evidence type="ECO:0000259" key="11">
    <source>
        <dbReference type="Pfam" id="PF22919"/>
    </source>
</evidence>
<dbReference type="InterPro" id="IPR000194">
    <property type="entry name" value="ATPase_F1/V1/A1_a/bsu_nucl-bd"/>
</dbReference>
<comment type="caution">
    <text evidence="12">The sequence shown here is derived from an EMBL/GenBank/DDBJ whole genome shotgun (WGS) entry which is preliminary data.</text>
</comment>
<evidence type="ECO:0000256" key="6">
    <source>
        <dbReference type="ARBA" id="ARBA00023136"/>
    </source>
</evidence>
<evidence type="ECO:0000256" key="2">
    <source>
        <dbReference type="ARBA" id="ARBA00022448"/>
    </source>
</evidence>
<reference evidence="12 13" key="1">
    <citation type="submission" date="2018-12" db="EMBL/GenBank/DDBJ databases">
        <title>The complete genome of the methanogenic archaea of the candidate phylum Verstraetearchaeota, obtained from the metagenome of underground thermal water.</title>
        <authorList>
            <person name="Kadnikov V.V."/>
            <person name="Mardanov A.V."/>
            <person name="Beletsky A.V."/>
            <person name="Karnachuk O.V."/>
            <person name="Ravin N.V."/>
        </authorList>
    </citation>
    <scope>NUCLEOTIDE SEQUENCE [LARGE SCALE GENOMIC DNA]</scope>
    <source>
        <strain evidence="12">Ch88</strain>
    </source>
</reference>
<dbReference type="GO" id="GO:0005524">
    <property type="term" value="F:ATP binding"/>
    <property type="evidence" value="ECO:0007669"/>
    <property type="project" value="UniProtKB-UniRule"/>
</dbReference>
<comment type="subunit">
    <text evidence="8">Has multiple subunits with at least A(3), B(3), C, D, E, F, H, I and proteolipid K(x).</text>
</comment>
<keyword evidence="7 8" id="KW-0066">ATP synthesis</keyword>
<gene>
    <name evidence="8" type="primary">atpB</name>
    <name evidence="12" type="ORF">Metus_0907</name>
</gene>
<dbReference type="InterPro" id="IPR022879">
    <property type="entry name" value="V-ATPase_su_B/beta"/>
</dbReference>
<dbReference type="CDD" id="cd18118">
    <property type="entry name" value="ATP-synt_V_A-type_beta_N"/>
    <property type="match status" value="1"/>
</dbReference>
<dbReference type="EMBL" id="RXGA01000003">
    <property type="protein sequence ID" value="RWX72933.1"/>
    <property type="molecule type" value="Genomic_DNA"/>
</dbReference>
<dbReference type="InterPro" id="IPR020003">
    <property type="entry name" value="ATPase_a/bsu_AS"/>
</dbReference>
<keyword evidence="6 8" id="KW-0472">Membrane</keyword>
<evidence type="ECO:0000313" key="13">
    <source>
        <dbReference type="Proteomes" id="UP000288215"/>
    </source>
</evidence>
<dbReference type="GO" id="GO:0005886">
    <property type="term" value="C:plasma membrane"/>
    <property type="evidence" value="ECO:0007669"/>
    <property type="project" value="UniProtKB-SubCell"/>
</dbReference>
<feature type="domain" description="ATPase F1/V1/A1 complex alpha/beta subunit N-terminal" evidence="10">
    <location>
        <begin position="10"/>
        <end position="76"/>
    </location>
</feature>
<evidence type="ECO:0000256" key="1">
    <source>
        <dbReference type="ARBA" id="ARBA00008936"/>
    </source>
</evidence>
<dbReference type="Pfam" id="PF22919">
    <property type="entry name" value="ATP-synt_VA_C"/>
    <property type="match status" value="1"/>
</dbReference>
<dbReference type="InterPro" id="IPR004100">
    <property type="entry name" value="ATPase_F1/V1/A1_a/bsu_N"/>
</dbReference>
<keyword evidence="2 8" id="KW-0813">Transport</keyword>
<name>A0A3S3SR44_METS7</name>
<dbReference type="Gene3D" id="3.40.50.12240">
    <property type="match status" value="1"/>
</dbReference>
<keyword evidence="5 8" id="KW-0406">Ion transport</keyword>
<dbReference type="PANTHER" id="PTHR43389">
    <property type="entry name" value="V-TYPE PROTON ATPASE SUBUNIT B"/>
    <property type="match status" value="1"/>
</dbReference>
<proteinExistence type="inferred from homology"/>
<comment type="subcellular location">
    <subcellularLocation>
        <location evidence="8">Cell membrane</location>
        <topology evidence="8">Peripheral membrane protein</topology>
    </subcellularLocation>
</comment>
<evidence type="ECO:0000256" key="7">
    <source>
        <dbReference type="ARBA" id="ARBA00023310"/>
    </source>
</evidence>
<feature type="domain" description="ATP synthase A/B type C-terminal" evidence="11">
    <location>
        <begin position="356"/>
        <end position="456"/>
    </location>
</feature>
<dbReference type="PIRSF" id="PIRSF039114">
    <property type="entry name" value="V-ATPsynth_beta/V-ATPase_B"/>
    <property type="match status" value="1"/>
</dbReference>
<keyword evidence="4 8" id="KW-0375">Hydrogen ion transport</keyword>
<evidence type="ECO:0000256" key="5">
    <source>
        <dbReference type="ARBA" id="ARBA00023065"/>
    </source>
</evidence>
<dbReference type="Proteomes" id="UP000288215">
    <property type="component" value="Unassembled WGS sequence"/>
</dbReference>
<dbReference type="CDD" id="cd01135">
    <property type="entry name" value="V_A-ATPase_B"/>
    <property type="match status" value="1"/>
</dbReference>
<evidence type="ECO:0000259" key="10">
    <source>
        <dbReference type="Pfam" id="PF02874"/>
    </source>
</evidence>
<dbReference type="InterPro" id="IPR055190">
    <property type="entry name" value="ATP-synt_VA_C"/>
</dbReference>
<evidence type="ECO:0000313" key="12">
    <source>
        <dbReference type="EMBL" id="RWX72933.1"/>
    </source>
</evidence>
<keyword evidence="3 8" id="KW-1003">Cell membrane</keyword>
<dbReference type="NCBIfam" id="NF003235">
    <property type="entry name" value="PRK04196.1"/>
    <property type="match status" value="1"/>
</dbReference>
<evidence type="ECO:0000259" key="9">
    <source>
        <dbReference type="Pfam" id="PF00006"/>
    </source>
</evidence>
<dbReference type="PANTHER" id="PTHR43389:SF4">
    <property type="entry name" value="V-TYPE PROTON ATPASE SUBUNIT B"/>
    <property type="match status" value="1"/>
</dbReference>
<comment type="function">
    <text evidence="8">Component of the A-type ATP synthase that produces ATP from ADP in the presence of a proton gradient across the membrane. The B chain is a regulatory subunit.</text>
</comment>
<dbReference type="InterPro" id="IPR027417">
    <property type="entry name" value="P-loop_NTPase"/>
</dbReference>
<dbReference type="Pfam" id="PF00006">
    <property type="entry name" value="ATP-synt_ab"/>
    <property type="match status" value="1"/>
</dbReference>
<dbReference type="PROSITE" id="PS00152">
    <property type="entry name" value="ATPASE_ALPHA_BETA"/>
    <property type="match status" value="1"/>
</dbReference>
<sequence length="459" mass="51186">MTVQMEFRGVTKISGPLVFVEGVSNVGYNELVEIRTSEGEMRRGRVLEVSKGMAVVEVFEGTTGLSTTETSIKFLGKPLMLPVSDDMLGRVFNGTGEPIDGGPTPFTEDYRDVNGLPMNPYSRDYPNEFIQTGISAIDGMDTLVRGQKLPLFSGSGLPHNLIATQVARQATIPGEETSFAVIFVAMGIKHDEAAFFKRSFEESGALKNSSLFLNLADDPPVERLVTPRCALTLAEYLAFERDMHVLVILTDMTNYAEALRETSAAREEVPSRKGYPGYMYSDFASIYERAGRIKGKKGSITQMPVLTMPNDDITHPIPDLTGYITEGQIVIDRDLHRRGIYPPINILPSLSRLMKDGIGKGKTREDHGPVASQLYSAYARSQELRQLSAIIGEEGLTEKDRAYLRFGDAFEQRFLSQKFDENRSLETTLSLAWEMLSLLPESELTRISDKFLKQYYRPK</sequence>
<dbReference type="SUPFAM" id="SSF47917">
    <property type="entry name" value="C-terminal domain of alpha and beta subunits of F1 ATP synthase"/>
    <property type="match status" value="1"/>
</dbReference>
<dbReference type="GO" id="GO:0046961">
    <property type="term" value="F:proton-transporting ATPase activity, rotational mechanism"/>
    <property type="evidence" value="ECO:0007669"/>
    <property type="project" value="TreeGrafter"/>
</dbReference>
<dbReference type="GO" id="GO:0042777">
    <property type="term" value="P:proton motive force-driven plasma membrane ATP synthesis"/>
    <property type="evidence" value="ECO:0007669"/>
    <property type="project" value="UniProtKB-UniRule"/>
</dbReference>
<comment type="similarity">
    <text evidence="1 8">Belongs to the ATPase alpha/beta chains family.</text>
</comment>
<dbReference type="CDD" id="cd18112">
    <property type="entry name" value="ATP-synt_V_A-type_beta_C"/>
    <property type="match status" value="1"/>
</dbReference>